<evidence type="ECO:0000313" key="2">
    <source>
        <dbReference type="Proteomes" id="UP000027647"/>
    </source>
</evidence>
<accession>A0A074MG23</accession>
<dbReference type="Proteomes" id="UP000027647">
    <property type="component" value="Unassembled WGS sequence"/>
</dbReference>
<protein>
    <submittedName>
        <fullName evidence="1">Uncharacterized protein</fullName>
    </submittedName>
</protein>
<sequence length="159" mass="17156">MATLIGFSLAGCASADGRYPSLAVRDAERVQGSFEPAPTDQNAATGTINPETLDAPFKRASDAHARFTAMQPEVRALVSASRGLSRENDRRARALVGFATLTSLRSQTALALSDLDLLEVNAATGFERTREIRDFQNAVLRMITQQDAALDSLNEAMKQ</sequence>
<evidence type="ECO:0000313" key="1">
    <source>
        <dbReference type="EMBL" id="KEO90808.1"/>
    </source>
</evidence>
<dbReference type="RefSeq" id="WP_034959259.1">
    <property type="nucleotide sequence ID" value="NZ_JMIW01000002.1"/>
</dbReference>
<comment type="caution">
    <text evidence="1">The sequence shown here is derived from an EMBL/GenBank/DDBJ whole genome shotgun (WGS) entry which is preliminary data.</text>
</comment>
<reference evidence="1 2" key="1">
    <citation type="submission" date="2014-04" db="EMBL/GenBank/DDBJ databases">
        <title>A comprehensive comparison of genomes of Erythrobacter spp. strains.</title>
        <authorList>
            <person name="Zheng Q."/>
        </authorList>
    </citation>
    <scope>NUCLEOTIDE SEQUENCE [LARGE SCALE GENOMIC DNA]</scope>
    <source>
        <strain evidence="1 2">DSM 6997</strain>
    </source>
</reference>
<dbReference type="EMBL" id="JMIW01000002">
    <property type="protein sequence ID" value="KEO90808.1"/>
    <property type="molecule type" value="Genomic_DNA"/>
</dbReference>
<gene>
    <name evidence="1" type="ORF">EH31_07150</name>
</gene>
<dbReference type="AlphaFoldDB" id="A0A074MG23"/>
<dbReference type="STRING" id="1044.EH31_07150"/>
<keyword evidence="2" id="KW-1185">Reference proteome</keyword>
<organism evidence="1 2">
    <name type="scientific">Erythrobacter longus</name>
    <dbReference type="NCBI Taxonomy" id="1044"/>
    <lineage>
        <taxon>Bacteria</taxon>
        <taxon>Pseudomonadati</taxon>
        <taxon>Pseudomonadota</taxon>
        <taxon>Alphaproteobacteria</taxon>
        <taxon>Sphingomonadales</taxon>
        <taxon>Erythrobacteraceae</taxon>
        <taxon>Erythrobacter/Porphyrobacter group</taxon>
        <taxon>Erythrobacter</taxon>
    </lineage>
</organism>
<proteinExistence type="predicted"/>
<name>A0A074MG23_ERYLO</name>